<feature type="signal peptide" evidence="1">
    <location>
        <begin position="1"/>
        <end position="20"/>
    </location>
</feature>
<evidence type="ECO:0000313" key="3">
    <source>
        <dbReference type="Proteomes" id="UP001168528"/>
    </source>
</evidence>
<gene>
    <name evidence="2" type="ORF">Q0590_14145</name>
</gene>
<evidence type="ECO:0000256" key="1">
    <source>
        <dbReference type="SAM" id="SignalP"/>
    </source>
</evidence>
<feature type="chain" id="PRO_5045251551" evidence="1">
    <location>
        <begin position="21"/>
        <end position="396"/>
    </location>
</feature>
<name>A0ABT8R5N4_9BACT</name>
<dbReference type="Proteomes" id="UP001168528">
    <property type="component" value="Unassembled WGS sequence"/>
</dbReference>
<organism evidence="2 3">
    <name type="scientific">Rhodocytophaga aerolata</name>
    <dbReference type="NCBI Taxonomy" id="455078"/>
    <lineage>
        <taxon>Bacteria</taxon>
        <taxon>Pseudomonadati</taxon>
        <taxon>Bacteroidota</taxon>
        <taxon>Cytophagia</taxon>
        <taxon>Cytophagales</taxon>
        <taxon>Rhodocytophagaceae</taxon>
        <taxon>Rhodocytophaga</taxon>
    </lineage>
</organism>
<accession>A0ABT8R5N4</accession>
<comment type="caution">
    <text evidence="2">The sequence shown here is derived from an EMBL/GenBank/DDBJ whole genome shotgun (WGS) entry which is preliminary data.</text>
</comment>
<evidence type="ECO:0000313" key="2">
    <source>
        <dbReference type="EMBL" id="MDO1447405.1"/>
    </source>
</evidence>
<dbReference type="RefSeq" id="WP_302038209.1">
    <property type="nucleotide sequence ID" value="NZ_JAUKPO010000007.1"/>
</dbReference>
<proteinExistence type="predicted"/>
<keyword evidence="1" id="KW-0732">Signal</keyword>
<dbReference type="EMBL" id="JAUKPO010000007">
    <property type="protein sequence ID" value="MDO1447405.1"/>
    <property type="molecule type" value="Genomic_DNA"/>
</dbReference>
<keyword evidence="3" id="KW-1185">Reference proteome</keyword>
<sequence>MLKTVLVLLACSMLSLTALCQNDQSPSTENPIDFQEVLKTDFTKLIKGFQQGFELAYTKDKTSIEGKLVRPIYHRFYAQANGSVGTTTNLTGLFDQQVLPASSGEVIVHFLLPSPATKYFYAPEIDNNLSQLANPFISLGSIPTASPGYETPFEYREPLREKIIEGKVGGANGRLYTAKRISWLSLRSKFDYAKYAFFKSSNVFASQLSNPYHRSWSVRFDVNTLFSWNKTDVGWLARKYTLGLPWRPDFIYMNFNITRGLDNNIGGLKKQSVQTITSAYIDPGSGTVRQVIDSKIAYEGEFRQYTTTTYSLEAILAPIQQVALFGNVKSIVIENAERELYQLANTHAWEGGVYFYGDGNKSKLNIGVFYKREQNSLTDDWVGTFNLRTALPIAPL</sequence>
<reference evidence="2" key="1">
    <citation type="submission" date="2023-07" db="EMBL/GenBank/DDBJ databases">
        <title>The genome sequence of Rhodocytophaga aerolata KACC 12507.</title>
        <authorList>
            <person name="Zhang X."/>
        </authorList>
    </citation>
    <scope>NUCLEOTIDE SEQUENCE</scope>
    <source>
        <strain evidence="2">KACC 12507</strain>
    </source>
</reference>
<protein>
    <submittedName>
        <fullName evidence="2">Uncharacterized protein</fullName>
    </submittedName>
</protein>